<evidence type="ECO:0000313" key="2">
    <source>
        <dbReference type="Proteomes" id="UP000240978"/>
    </source>
</evidence>
<evidence type="ECO:0000313" key="1">
    <source>
        <dbReference type="EMBL" id="PSL36114.1"/>
    </source>
</evidence>
<sequence>MNYYLDENVIPQFRQGNPTAFREVFDAFYRSLFYFTFKFTRSQPEAEEICLNSCPNFCLP</sequence>
<dbReference type="EMBL" id="PYGK01000001">
    <property type="protein sequence ID" value="PSL36114.1"/>
    <property type="molecule type" value="Genomic_DNA"/>
</dbReference>
<keyword evidence="2" id="KW-1185">Reference proteome</keyword>
<dbReference type="Proteomes" id="UP000240978">
    <property type="component" value="Unassembled WGS sequence"/>
</dbReference>
<name>A0A2P8GQ90_9BACT</name>
<dbReference type="SUPFAM" id="SSF88946">
    <property type="entry name" value="Sigma2 domain of RNA polymerase sigma factors"/>
    <property type="match status" value="1"/>
</dbReference>
<protein>
    <submittedName>
        <fullName evidence="1">Uncharacterized protein</fullName>
    </submittedName>
</protein>
<dbReference type="GO" id="GO:0006352">
    <property type="term" value="P:DNA-templated transcription initiation"/>
    <property type="evidence" value="ECO:0007669"/>
    <property type="project" value="InterPro"/>
</dbReference>
<organism evidence="1 2">
    <name type="scientific">Chitinophaga ginsengisoli</name>
    <dbReference type="NCBI Taxonomy" id="363837"/>
    <lineage>
        <taxon>Bacteria</taxon>
        <taxon>Pseudomonadati</taxon>
        <taxon>Bacteroidota</taxon>
        <taxon>Chitinophagia</taxon>
        <taxon>Chitinophagales</taxon>
        <taxon>Chitinophagaceae</taxon>
        <taxon>Chitinophaga</taxon>
    </lineage>
</organism>
<reference evidence="1 2" key="1">
    <citation type="submission" date="2018-03" db="EMBL/GenBank/DDBJ databases">
        <title>Genomic Encyclopedia of Archaeal and Bacterial Type Strains, Phase II (KMG-II): from individual species to whole genera.</title>
        <authorList>
            <person name="Goeker M."/>
        </authorList>
    </citation>
    <scope>NUCLEOTIDE SEQUENCE [LARGE SCALE GENOMIC DNA]</scope>
    <source>
        <strain evidence="1 2">DSM 18107</strain>
    </source>
</reference>
<gene>
    <name evidence="1" type="ORF">CLV42_101883</name>
</gene>
<comment type="caution">
    <text evidence="1">The sequence shown here is derived from an EMBL/GenBank/DDBJ whole genome shotgun (WGS) entry which is preliminary data.</text>
</comment>
<dbReference type="InterPro" id="IPR013325">
    <property type="entry name" value="RNA_pol_sigma_r2"/>
</dbReference>
<proteinExistence type="predicted"/>
<dbReference type="GO" id="GO:0003700">
    <property type="term" value="F:DNA-binding transcription factor activity"/>
    <property type="evidence" value="ECO:0007669"/>
    <property type="project" value="InterPro"/>
</dbReference>
<accession>A0A2P8GQ90</accession>
<dbReference type="AlphaFoldDB" id="A0A2P8GQ90"/>
<dbReference type="Gene3D" id="1.10.1740.10">
    <property type="match status" value="1"/>
</dbReference>